<evidence type="ECO:0000256" key="17">
    <source>
        <dbReference type="ARBA" id="ARBA00048725"/>
    </source>
</evidence>
<evidence type="ECO:0000259" key="20">
    <source>
        <dbReference type="Pfam" id="PF00441"/>
    </source>
</evidence>
<evidence type="ECO:0000256" key="15">
    <source>
        <dbReference type="ARBA" id="ARBA00048086"/>
    </source>
</evidence>
<evidence type="ECO:0000256" key="3">
    <source>
        <dbReference type="ARBA" id="ARBA00009347"/>
    </source>
</evidence>
<dbReference type="Pfam" id="PF02771">
    <property type="entry name" value="Acyl-CoA_dh_N"/>
    <property type="match status" value="1"/>
</dbReference>
<sequence length="391" mass="42891">MGAEDFPDQQQRSPYFSEEHSMLRDAIRRFMAKEVLPFADQWEMDGYVPRELLRKMGEQGFLGIRQSEAFGGAAMNVLGTVVLAEELGRSTFGGFAITVLVHTDMASPHLQHAGNPAQLERLMPDLVAGRKIAAVAMTEAGAGSDLASMRTTARLDGDHYVLNGAKMFITNGVHGDVYFVAAKTGGPGRSHGGISMFIVEKGMPGFSVARPLNKQGWLSSDTAELVFDECRVPVQNLLGEENKGFYSLVRNLQNERITLGAQALGEASKAIEITLAYVTQRTAFGQTLWEKQAIRQKMAMLLSKVEAARQLLYNTAWRDAQGQTVVAEVSMIKALCGELVNEVMYACQQFHGGFGYMREAPIERMVRDARVQSIGGGATEVMLEEVAKRMV</sequence>
<evidence type="ECO:0000256" key="6">
    <source>
        <dbReference type="ARBA" id="ARBA00014123"/>
    </source>
</evidence>
<comment type="catalytic activity">
    <reaction evidence="14">
        <text>docosanoyl-CoA + oxidized [electron-transfer flavoprotein] + H(+) = (2E)-docosenoyl-CoA + reduced [electron-transfer flavoprotein]</text>
        <dbReference type="Rhea" id="RHEA:47228"/>
        <dbReference type="Rhea" id="RHEA-COMP:10685"/>
        <dbReference type="Rhea" id="RHEA-COMP:10686"/>
        <dbReference type="ChEBI" id="CHEBI:15378"/>
        <dbReference type="ChEBI" id="CHEBI:57692"/>
        <dbReference type="ChEBI" id="CHEBI:58307"/>
        <dbReference type="ChEBI" id="CHEBI:65059"/>
        <dbReference type="ChEBI" id="CHEBI:74692"/>
    </reaction>
    <physiologicalReaction direction="left-to-right" evidence="14">
        <dbReference type="Rhea" id="RHEA:47229"/>
    </physiologicalReaction>
</comment>
<proteinExistence type="inferred from homology"/>
<dbReference type="InterPro" id="IPR034179">
    <property type="entry name" value="LCAD"/>
</dbReference>
<evidence type="ECO:0000256" key="9">
    <source>
        <dbReference type="ARBA" id="ARBA00022630"/>
    </source>
</evidence>
<comment type="catalytic activity">
    <reaction evidence="18">
        <text>eicosanoyl-CoA + oxidized [electron-transfer flavoprotein] + H(+) = (2E)-eicosenoyl-CoA + reduced [electron-transfer flavoprotein]</text>
        <dbReference type="Rhea" id="RHEA:47236"/>
        <dbReference type="Rhea" id="RHEA-COMP:10685"/>
        <dbReference type="Rhea" id="RHEA-COMP:10686"/>
        <dbReference type="ChEBI" id="CHEBI:15378"/>
        <dbReference type="ChEBI" id="CHEBI:57380"/>
        <dbReference type="ChEBI" id="CHEBI:57692"/>
        <dbReference type="ChEBI" id="CHEBI:58307"/>
        <dbReference type="ChEBI" id="CHEBI:74691"/>
    </reaction>
    <physiologicalReaction direction="left-to-right" evidence="18">
        <dbReference type="Rhea" id="RHEA:47237"/>
    </physiologicalReaction>
</comment>
<evidence type="ECO:0000256" key="19">
    <source>
        <dbReference type="ARBA" id="ARBA00049224"/>
    </source>
</evidence>
<evidence type="ECO:0000256" key="18">
    <source>
        <dbReference type="ARBA" id="ARBA00049140"/>
    </source>
</evidence>
<keyword evidence="11" id="KW-0560">Oxidoreductase</keyword>
<dbReference type="PANTHER" id="PTHR43884:SF12">
    <property type="entry name" value="ISOVALERYL-COA DEHYDROGENASE, MITOCHONDRIAL-RELATED"/>
    <property type="match status" value="1"/>
</dbReference>
<evidence type="ECO:0000256" key="1">
    <source>
        <dbReference type="ARBA" id="ARBA00001974"/>
    </source>
</evidence>
<evidence type="ECO:0000256" key="12">
    <source>
        <dbReference type="ARBA" id="ARBA00045155"/>
    </source>
</evidence>
<dbReference type="KEGG" id="pdio:PDMSB3_1746"/>
<dbReference type="InterPro" id="IPR037069">
    <property type="entry name" value="AcylCoA_DH/ox_N_sf"/>
</dbReference>
<feature type="domain" description="Acyl-CoA dehydrogenase/oxidase C-terminal" evidence="20">
    <location>
        <begin position="242"/>
        <end position="390"/>
    </location>
</feature>
<dbReference type="CDD" id="cd01160">
    <property type="entry name" value="LCAD"/>
    <property type="match status" value="1"/>
</dbReference>
<evidence type="ECO:0000256" key="4">
    <source>
        <dbReference type="ARBA" id="ARBA00011881"/>
    </source>
</evidence>
<dbReference type="Gene3D" id="1.10.540.10">
    <property type="entry name" value="Acyl-CoA dehydrogenase/oxidase, N-terminal domain"/>
    <property type="match status" value="1"/>
</dbReference>
<evidence type="ECO:0000256" key="13">
    <source>
        <dbReference type="ARBA" id="ARBA00047434"/>
    </source>
</evidence>
<comment type="catalytic activity">
    <reaction evidence="17">
        <text>oxidized [electron-transfer flavoprotein] + (9Z)-octadecenoyl-CoA + H(+) = (2E,9Z)-octadecadienoyl-CoA + reduced [electron-transfer flavoprotein]</text>
        <dbReference type="Rhea" id="RHEA:47300"/>
        <dbReference type="Rhea" id="RHEA-COMP:10685"/>
        <dbReference type="Rhea" id="RHEA-COMP:10686"/>
        <dbReference type="ChEBI" id="CHEBI:15378"/>
        <dbReference type="ChEBI" id="CHEBI:57387"/>
        <dbReference type="ChEBI" id="CHEBI:57692"/>
        <dbReference type="ChEBI" id="CHEBI:58307"/>
        <dbReference type="ChEBI" id="CHEBI:77553"/>
    </reaction>
    <physiologicalReaction direction="left-to-right" evidence="17">
        <dbReference type="Rhea" id="RHEA:47301"/>
    </physiologicalReaction>
</comment>
<comment type="catalytic activity">
    <reaction evidence="19">
        <text>octadecanoyl-CoA + oxidized [electron-transfer flavoprotein] + H(+) = (2E)-octadecenoyl-CoA + reduced [electron-transfer flavoprotein]</text>
        <dbReference type="Rhea" id="RHEA:47240"/>
        <dbReference type="Rhea" id="RHEA-COMP:10685"/>
        <dbReference type="Rhea" id="RHEA-COMP:10686"/>
        <dbReference type="ChEBI" id="CHEBI:15378"/>
        <dbReference type="ChEBI" id="CHEBI:57394"/>
        <dbReference type="ChEBI" id="CHEBI:57692"/>
        <dbReference type="ChEBI" id="CHEBI:58307"/>
        <dbReference type="ChEBI" id="CHEBI:71412"/>
    </reaction>
    <physiologicalReaction direction="left-to-right" evidence="19">
        <dbReference type="Rhea" id="RHEA:47241"/>
    </physiologicalReaction>
</comment>
<evidence type="ECO:0000259" key="22">
    <source>
        <dbReference type="Pfam" id="PF02771"/>
    </source>
</evidence>
<keyword evidence="24" id="KW-1185">Reference proteome</keyword>
<comment type="pathway">
    <text evidence="2">Amino-acid degradation; L-valine degradation.</text>
</comment>
<dbReference type="InterPro" id="IPR006091">
    <property type="entry name" value="Acyl-CoA_Oxase/DH_mid-dom"/>
</dbReference>
<keyword evidence="9" id="KW-0285">Flavoprotein</keyword>
<feature type="domain" description="Acyl-CoA dehydrogenase/oxidase N-terminal" evidence="22">
    <location>
        <begin position="17"/>
        <end position="129"/>
    </location>
</feature>
<dbReference type="UniPathway" id="UPA00660"/>
<name>A0A5Q4YV66_9BURK</name>
<keyword evidence="10" id="KW-0274">FAD</keyword>
<evidence type="ECO:0000259" key="21">
    <source>
        <dbReference type="Pfam" id="PF02770"/>
    </source>
</evidence>
<dbReference type="InterPro" id="IPR006089">
    <property type="entry name" value="Acyl-CoA_DH_CS"/>
</dbReference>
<feature type="domain" description="Acyl-CoA oxidase/dehydrogenase middle" evidence="21">
    <location>
        <begin position="134"/>
        <end position="230"/>
    </location>
</feature>
<dbReference type="SUPFAM" id="SSF47203">
    <property type="entry name" value="Acyl-CoA dehydrogenase C-terminal domain-like"/>
    <property type="match status" value="1"/>
</dbReference>
<accession>A0A5Q4YV66</accession>
<evidence type="ECO:0000256" key="10">
    <source>
        <dbReference type="ARBA" id="ARBA00022827"/>
    </source>
</evidence>
<dbReference type="EC" id="1.3.8.8" evidence="5"/>
<dbReference type="GO" id="GO:0009083">
    <property type="term" value="P:branched-chain amino acid catabolic process"/>
    <property type="evidence" value="ECO:0007669"/>
    <property type="project" value="UniProtKB-KW"/>
</dbReference>
<evidence type="ECO:0000256" key="11">
    <source>
        <dbReference type="ARBA" id="ARBA00023002"/>
    </source>
</evidence>
<comment type="catalytic activity">
    <reaction evidence="16">
        <text>(5Z)-tetradecenoyl-CoA + oxidized [electron-transfer flavoprotein] + H(+) = (2E,5Z)-tetradecadienoyl-CoA + reduced [electron-transfer flavoprotein]</text>
        <dbReference type="Rhea" id="RHEA:47448"/>
        <dbReference type="Rhea" id="RHEA-COMP:10685"/>
        <dbReference type="Rhea" id="RHEA-COMP:10686"/>
        <dbReference type="ChEBI" id="CHEBI:15378"/>
        <dbReference type="ChEBI" id="CHEBI:57692"/>
        <dbReference type="ChEBI" id="CHEBI:58307"/>
        <dbReference type="ChEBI" id="CHEBI:84650"/>
        <dbReference type="ChEBI" id="CHEBI:87701"/>
    </reaction>
    <physiologicalReaction direction="left-to-right" evidence="16">
        <dbReference type="Rhea" id="RHEA:47449"/>
    </physiologicalReaction>
</comment>
<dbReference type="InterPro" id="IPR009075">
    <property type="entry name" value="AcylCo_DH/oxidase_C"/>
</dbReference>
<evidence type="ECO:0000256" key="14">
    <source>
        <dbReference type="ARBA" id="ARBA00048020"/>
    </source>
</evidence>
<dbReference type="GO" id="GO:0004466">
    <property type="term" value="F:long-chain fatty acyl-CoA dehydrogenase activity"/>
    <property type="evidence" value="ECO:0007669"/>
    <property type="project" value="UniProtKB-EC"/>
</dbReference>
<comment type="function">
    <text evidence="12">Long-chain specific acyl-CoA dehydrogenase is one of the acyl-CoA dehydrogenases that catalyze the first step of mitochondrial fatty acid beta-oxidation, an aerobic process breaking down fatty acids into acetyl-CoA and allowing the production of energy from fats. The first step of fatty acid beta-oxidation consists in the removal of one hydrogen from C-2 and C-3 of the straight-chain fatty acyl-CoA thioester, resulting in the formation of trans-2-enoyl-CoA. Among the different mitochondrial acyl-CoA dehydrogenases, long-chain specific acyl-CoA dehydrogenase can act on saturated and unsaturated acyl-CoAs with 6 to 24 carbons with a preference for 8 to 18 carbons long primary chains.</text>
</comment>
<keyword evidence="8" id="KW-0597">Phosphoprotein</keyword>
<dbReference type="Pfam" id="PF02770">
    <property type="entry name" value="Acyl-CoA_dh_M"/>
    <property type="match status" value="1"/>
</dbReference>
<dbReference type="InterPro" id="IPR009100">
    <property type="entry name" value="AcylCoA_DH/oxidase_NM_dom_sf"/>
</dbReference>
<comment type="catalytic activity">
    <reaction evidence="13">
        <text>a long-chain 2,3-saturated fatty acyl-CoA + oxidized [electron-transfer flavoprotein] + H(+) = a long-chain (2E)-enoyl-CoA + reduced [electron-transfer flavoprotein]</text>
        <dbReference type="Rhea" id="RHEA:17721"/>
        <dbReference type="Rhea" id="RHEA-COMP:10685"/>
        <dbReference type="Rhea" id="RHEA-COMP:10686"/>
        <dbReference type="ChEBI" id="CHEBI:15378"/>
        <dbReference type="ChEBI" id="CHEBI:57692"/>
        <dbReference type="ChEBI" id="CHEBI:58307"/>
        <dbReference type="ChEBI" id="CHEBI:83721"/>
        <dbReference type="ChEBI" id="CHEBI:83727"/>
        <dbReference type="EC" id="1.3.8.8"/>
    </reaction>
    <physiologicalReaction direction="left-to-right" evidence="13">
        <dbReference type="Rhea" id="RHEA:17722"/>
    </physiologicalReaction>
</comment>
<dbReference type="Proteomes" id="UP000325811">
    <property type="component" value="Chromosome I"/>
</dbReference>
<dbReference type="GO" id="GO:0042758">
    <property type="term" value="P:long-chain fatty acid catabolic process"/>
    <property type="evidence" value="ECO:0007669"/>
    <property type="project" value="InterPro"/>
</dbReference>
<dbReference type="InterPro" id="IPR013786">
    <property type="entry name" value="AcylCoA_DH/ox_N"/>
</dbReference>
<evidence type="ECO:0000256" key="5">
    <source>
        <dbReference type="ARBA" id="ARBA00012040"/>
    </source>
</evidence>
<dbReference type="PROSITE" id="PS00073">
    <property type="entry name" value="ACYL_COA_DH_2"/>
    <property type="match status" value="1"/>
</dbReference>
<dbReference type="FunFam" id="1.20.140.10:FF:000001">
    <property type="entry name" value="Acyl-CoA dehydrogenase"/>
    <property type="match status" value="1"/>
</dbReference>
<dbReference type="Pfam" id="PF00441">
    <property type="entry name" value="Acyl-CoA_dh_1"/>
    <property type="match status" value="1"/>
</dbReference>
<evidence type="ECO:0000256" key="16">
    <source>
        <dbReference type="ARBA" id="ARBA00048187"/>
    </source>
</evidence>
<dbReference type="Gene3D" id="1.20.140.10">
    <property type="entry name" value="Butyryl-CoA Dehydrogenase, subunit A, domain 3"/>
    <property type="match status" value="1"/>
</dbReference>
<dbReference type="Gene3D" id="2.40.110.10">
    <property type="entry name" value="Butyryl-CoA Dehydrogenase, subunit A, domain 2"/>
    <property type="match status" value="1"/>
</dbReference>
<evidence type="ECO:0000313" key="24">
    <source>
        <dbReference type="Proteomes" id="UP000325811"/>
    </source>
</evidence>
<dbReference type="FunFam" id="2.40.110.10:FF:000001">
    <property type="entry name" value="Acyl-CoA dehydrogenase, mitochondrial"/>
    <property type="match status" value="1"/>
</dbReference>
<dbReference type="SUPFAM" id="SSF56645">
    <property type="entry name" value="Acyl-CoA dehydrogenase NM domain-like"/>
    <property type="match status" value="1"/>
</dbReference>
<dbReference type="InterPro" id="IPR036250">
    <property type="entry name" value="AcylCo_DH-like_C"/>
</dbReference>
<dbReference type="EMBL" id="LR699553">
    <property type="protein sequence ID" value="VVD28202.1"/>
    <property type="molecule type" value="Genomic_DNA"/>
</dbReference>
<reference evidence="23 24" key="1">
    <citation type="submission" date="2019-08" db="EMBL/GenBank/DDBJ databases">
        <authorList>
            <person name="Herpell B J."/>
        </authorList>
    </citation>
    <scope>NUCLEOTIDE SEQUENCE [LARGE SCALE GENOMIC DNA]</scope>
    <source>
        <strain evidence="24">Msb3</strain>
    </source>
</reference>
<dbReference type="InterPro" id="IPR046373">
    <property type="entry name" value="Acyl-CoA_Oxase/DH_mid-dom_sf"/>
</dbReference>
<keyword evidence="7" id="KW-0101">Branched-chain amino acid catabolism</keyword>
<protein>
    <recommendedName>
        <fullName evidence="6">Long-chain specific acyl-CoA dehydrogenase, mitochondrial</fullName>
        <ecNumber evidence="5">1.3.8.8</ecNumber>
    </recommendedName>
</protein>
<comment type="subunit">
    <text evidence="4">Homotetramer.</text>
</comment>
<organism evidence="23 24">
    <name type="scientific">Paraburkholderia dioscoreae</name>
    <dbReference type="NCBI Taxonomy" id="2604047"/>
    <lineage>
        <taxon>Bacteria</taxon>
        <taxon>Pseudomonadati</taxon>
        <taxon>Pseudomonadota</taxon>
        <taxon>Betaproteobacteria</taxon>
        <taxon>Burkholderiales</taxon>
        <taxon>Burkholderiaceae</taxon>
        <taxon>Paraburkholderia</taxon>
    </lineage>
</organism>
<evidence type="ECO:0000313" key="23">
    <source>
        <dbReference type="EMBL" id="VVD28202.1"/>
    </source>
</evidence>
<evidence type="ECO:0000256" key="2">
    <source>
        <dbReference type="ARBA" id="ARBA00005109"/>
    </source>
</evidence>
<evidence type="ECO:0000256" key="8">
    <source>
        <dbReference type="ARBA" id="ARBA00022553"/>
    </source>
</evidence>
<evidence type="ECO:0000256" key="7">
    <source>
        <dbReference type="ARBA" id="ARBA00022456"/>
    </source>
</evidence>
<comment type="catalytic activity">
    <reaction evidence="15">
        <text>tetracosanoyl-CoA + oxidized [electron-transfer flavoprotein] + H(+) = (2E)-tetracosenoyl-CoA + reduced [electron-transfer flavoprotein]</text>
        <dbReference type="Rhea" id="RHEA:47232"/>
        <dbReference type="Rhea" id="RHEA-COMP:10685"/>
        <dbReference type="Rhea" id="RHEA-COMP:10686"/>
        <dbReference type="ChEBI" id="CHEBI:15378"/>
        <dbReference type="ChEBI" id="CHEBI:57692"/>
        <dbReference type="ChEBI" id="CHEBI:58307"/>
        <dbReference type="ChEBI" id="CHEBI:65052"/>
        <dbReference type="ChEBI" id="CHEBI:74693"/>
    </reaction>
    <physiologicalReaction direction="left-to-right" evidence="15">
        <dbReference type="Rhea" id="RHEA:47233"/>
    </physiologicalReaction>
</comment>
<comment type="cofactor">
    <cofactor evidence="1">
        <name>FAD</name>
        <dbReference type="ChEBI" id="CHEBI:57692"/>
    </cofactor>
</comment>
<comment type="similarity">
    <text evidence="3">Belongs to the acyl-CoA dehydrogenase family.</text>
</comment>
<dbReference type="RefSeq" id="WP_197740221.1">
    <property type="nucleotide sequence ID" value="NZ_LR699553.1"/>
</dbReference>
<dbReference type="GO" id="GO:0050660">
    <property type="term" value="F:flavin adenine dinucleotide binding"/>
    <property type="evidence" value="ECO:0007669"/>
    <property type="project" value="InterPro"/>
</dbReference>
<dbReference type="AlphaFoldDB" id="A0A5Q4YV66"/>
<dbReference type="PROSITE" id="PS00072">
    <property type="entry name" value="ACYL_COA_DH_1"/>
    <property type="match status" value="1"/>
</dbReference>
<gene>
    <name evidence="23" type="ORF">PDMSB3_1746</name>
</gene>
<dbReference type="PANTHER" id="PTHR43884">
    <property type="entry name" value="ACYL-COA DEHYDROGENASE"/>
    <property type="match status" value="1"/>
</dbReference>